<evidence type="ECO:0000313" key="2">
    <source>
        <dbReference type="EMBL" id="ORY82103.1"/>
    </source>
</evidence>
<organism evidence="2 3">
    <name type="scientific">Protomyces lactucae-debilis</name>
    <dbReference type="NCBI Taxonomy" id="2754530"/>
    <lineage>
        <taxon>Eukaryota</taxon>
        <taxon>Fungi</taxon>
        <taxon>Dikarya</taxon>
        <taxon>Ascomycota</taxon>
        <taxon>Taphrinomycotina</taxon>
        <taxon>Taphrinomycetes</taxon>
        <taxon>Taphrinales</taxon>
        <taxon>Protomycetaceae</taxon>
        <taxon>Protomyces</taxon>
    </lineage>
</organism>
<dbReference type="EMBL" id="MCFI01000010">
    <property type="protein sequence ID" value="ORY82103.1"/>
    <property type="molecule type" value="Genomic_DNA"/>
</dbReference>
<feature type="region of interest" description="Disordered" evidence="1">
    <location>
        <begin position="1"/>
        <end position="43"/>
    </location>
</feature>
<dbReference type="OrthoDB" id="3050608at2759"/>
<dbReference type="OMA" id="SKKAGHE"/>
<keyword evidence="3" id="KW-1185">Reference proteome</keyword>
<dbReference type="PANTHER" id="PTHR40462:SF1">
    <property type="entry name" value="EXPRESSED PROTEIN"/>
    <property type="match status" value="1"/>
</dbReference>
<protein>
    <submittedName>
        <fullName evidence="2">Uncharacterized protein</fullName>
    </submittedName>
</protein>
<name>A0A1Y2FDX1_PROLT</name>
<sequence length="65" mass="6556">MSAPLGQPGAPAGAGQQDALDKGVSFMSKKAGHSTNAGTTEKISDGIRSGFKKITGKDVPIADKQ</sequence>
<dbReference type="Proteomes" id="UP000193685">
    <property type="component" value="Unassembled WGS sequence"/>
</dbReference>
<proteinExistence type="predicted"/>
<dbReference type="GeneID" id="63787856"/>
<dbReference type="RefSeq" id="XP_040725237.1">
    <property type="nucleotide sequence ID" value="XM_040871257.1"/>
</dbReference>
<evidence type="ECO:0000313" key="3">
    <source>
        <dbReference type="Proteomes" id="UP000193685"/>
    </source>
</evidence>
<accession>A0A1Y2FDX1</accession>
<feature type="compositionally biased region" description="Low complexity" evidence="1">
    <location>
        <begin position="1"/>
        <end position="18"/>
    </location>
</feature>
<gene>
    <name evidence="2" type="ORF">BCR37DRAFT_393138</name>
</gene>
<dbReference type="AlphaFoldDB" id="A0A1Y2FDX1"/>
<comment type="caution">
    <text evidence="2">The sequence shown here is derived from an EMBL/GenBank/DDBJ whole genome shotgun (WGS) entry which is preliminary data.</text>
</comment>
<reference evidence="2 3" key="1">
    <citation type="submission" date="2016-07" db="EMBL/GenBank/DDBJ databases">
        <title>Pervasive Adenine N6-methylation of Active Genes in Fungi.</title>
        <authorList>
            <consortium name="DOE Joint Genome Institute"/>
            <person name="Mondo S.J."/>
            <person name="Dannebaum R.O."/>
            <person name="Kuo R.C."/>
            <person name="Labutti K."/>
            <person name="Haridas S."/>
            <person name="Kuo A."/>
            <person name="Salamov A."/>
            <person name="Ahrendt S.R."/>
            <person name="Lipzen A."/>
            <person name="Sullivan W."/>
            <person name="Andreopoulos W.B."/>
            <person name="Clum A."/>
            <person name="Lindquist E."/>
            <person name="Daum C."/>
            <person name="Ramamoorthy G.K."/>
            <person name="Gryganskyi A."/>
            <person name="Culley D."/>
            <person name="Magnuson J.K."/>
            <person name="James T.Y."/>
            <person name="O'Malley M.A."/>
            <person name="Stajich J.E."/>
            <person name="Spatafora J.W."/>
            <person name="Visel A."/>
            <person name="Grigoriev I.V."/>
        </authorList>
    </citation>
    <scope>NUCLEOTIDE SEQUENCE [LARGE SCALE GENOMIC DNA]</scope>
    <source>
        <strain evidence="2 3">12-1054</strain>
    </source>
</reference>
<evidence type="ECO:0000256" key="1">
    <source>
        <dbReference type="SAM" id="MobiDB-lite"/>
    </source>
</evidence>
<dbReference type="PANTHER" id="PTHR40462">
    <property type="entry name" value="CHROMOSOME 1, WHOLE GENOME SHOTGUN SEQUENCE"/>
    <property type="match status" value="1"/>
</dbReference>